<evidence type="ECO:0000313" key="2">
    <source>
        <dbReference type="EMBL" id="WOH04826.1"/>
    </source>
</evidence>
<gene>
    <name evidence="2" type="ORF">DCAR_0624238</name>
</gene>
<reference evidence="2" key="2">
    <citation type="submission" date="2022-03" db="EMBL/GenBank/DDBJ databases">
        <title>Draft title - Genomic analysis of global carrot germplasm unveils the trajectory of domestication and the origin of high carotenoid orange carrot.</title>
        <authorList>
            <person name="Iorizzo M."/>
            <person name="Ellison S."/>
            <person name="Senalik D."/>
            <person name="Macko-Podgorni A."/>
            <person name="Grzebelus D."/>
            <person name="Bostan H."/>
            <person name="Rolling W."/>
            <person name="Curaba J."/>
            <person name="Simon P."/>
        </authorList>
    </citation>
    <scope>NUCLEOTIDE SEQUENCE</scope>
    <source>
        <tissue evidence="2">Leaf</tissue>
    </source>
</reference>
<evidence type="ECO:0000313" key="3">
    <source>
        <dbReference type="Proteomes" id="UP000077755"/>
    </source>
</evidence>
<keyword evidence="3" id="KW-1185">Reference proteome</keyword>
<dbReference type="GO" id="GO:0046982">
    <property type="term" value="F:protein heterodimerization activity"/>
    <property type="evidence" value="ECO:0007669"/>
    <property type="project" value="InterPro"/>
</dbReference>
<evidence type="ECO:0008006" key="4">
    <source>
        <dbReference type="Google" id="ProtNLM"/>
    </source>
</evidence>
<accession>A0AAF0XAQ7</accession>
<proteinExistence type="predicted"/>
<dbReference type="PANTHER" id="PTHR31354">
    <property type="entry name" value="OS01G0793500 PROTEIN"/>
    <property type="match status" value="1"/>
</dbReference>
<dbReference type="GO" id="GO:0003677">
    <property type="term" value="F:DNA binding"/>
    <property type="evidence" value="ECO:0007669"/>
    <property type="project" value="InterPro"/>
</dbReference>
<evidence type="ECO:0000256" key="1">
    <source>
        <dbReference type="SAM" id="MobiDB-lite"/>
    </source>
</evidence>
<dbReference type="SUPFAM" id="SSF47113">
    <property type="entry name" value="Histone-fold"/>
    <property type="match status" value="1"/>
</dbReference>
<reference evidence="2" key="1">
    <citation type="journal article" date="2016" name="Nat. Genet.">
        <title>A high-quality carrot genome assembly provides new insights into carotenoid accumulation and asterid genome evolution.</title>
        <authorList>
            <person name="Iorizzo M."/>
            <person name="Ellison S."/>
            <person name="Senalik D."/>
            <person name="Zeng P."/>
            <person name="Satapoomin P."/>
            <person name="Huang J."/>
            <person name="Bowman M."/>
            <person name="Iovene M."/>
            <person name="Sanseverino W."/>
            <person name="Cavagnaro P."/>
            <person name="Yildiz M."/>
            <person name="Macko-Podgorni A."/>
            <person name="Moranska E."/>
            <person name="Grzebelus E."/>
            <person name="Grzebelus D."/>
            <person name="Ashrafi H."/>
            <person name="Zheng Z."/>
            <person name="Cheng S."/>
            <person name="Spooner D."/>
            <person name="Van Deynze A."/>
            <person name="Simon P."/>
        </authorList>
    </citation>
    <scope>NUCLEOTIDE SEQUENCE</scope>
    <source>
        <tissue evidence="2">Leaf</tissue>
    </source>
</reference>
<dbReference type="InterPro" id="IPR009072">
    <property type="entry name" value="Histone-fold"/>
</dbReference>
<dbReference type="Gene3D" id="1.10.20.10">
    <property type="entry name" value="Histone, subunit A"/>
    <property type="match status" value="1"/>
</dbReference>
<feature type="compositionally biased region" description="Basic residues" evidence="1">
    <location>
        <begin position="26"/>
        <end position="40"/>
    </location>
</feature>
<dbReference type="EMBL" id="CP093348">
    <property type="protein sequence ID" value="WOH04826.1"/>
    <property type="molecule type" value="Genomic_DNA"/>
</dbReference>
<sequence>MSLSQVFILKHLPSVEIHGHHFRQVMARTKHPAKRTSGHRSRGEADAQEQQQRKPHRFRPGTVALREIRKFQKTWNLLIPAAPFIRTVSKAHSWTCMDLYIFATPYRVTWDYYFIAREHTLEFSEWEGKAEYEYVKRKGVSIFLMQAGMLGTLQALWEVAVLGSVSDNCAHRAHCMVTIVKKPKTKEGLTRSALGLRDPRPSILFKFARDQRGKYSVGNNSYLSLSTNIKMTTHAGAFWGGQDYGVLSWDNKLAGA</sequence>
<name>A0AAF0XAQ7_DAUCS</name>
<organism evidence="2 3">
    <name type="scientific">Daucus carota subsp. sativus</name>
    <name type="common">Carrot</name>
    <dbReference type="NCBI Taxonomy" id="79200"/>
    <lineage>
        <taxon>Eukaryota</taxon>
        <taxon>Viridiplantae</taxon>
        <taxon>Streptophyta</taxon>
        <taxon>Embryophyta</taxon>
        <taxon>Tracheophyta</taxon>
        <taxon>Spermatophyta</taxon>
        <taxon>Magnoliopsida</taxon>
        <taxon>eudicotyledons</taxon>
        <taxon>Gunneridae</taxon>
        <taxon>Pentapetalae</taxon>
        <taxon>asterids</taxon>
        <taxon>campanulids</taxon>
        <taxon>Apiales</taxon>
        <taxon>Apiaceae</taxon>
        <taxon>Apioideae</taxon>
        <taxon>Scandiceae</taxon>
        <taxon>Daucinae</taxon>
        <taxon>Daucus</taxon>
        <taxon>Daucus sect. Daucus</taxon>
    </lineage>
</organism>
<dbReference type="Proteomes" id="UP000077755">
    <property type="component" value="Chromosome 6"/>
</dbReference>
<feature type="region of interest" description="Disordered" evidence="1">
    <location>
        <begin position="26"/>
        <end position="58"/>
    </location>
</feature>
<dbReference type="AlphaFoldDB" id="A0AAF0XAQ7"/>
<dbReference type="PANTHER" id="PTHR31354:SF2">
    <property type="entry name" value="OS01G0793500 PROTEIN"/>
    <property type="match status" value="1"/>
</dbReference>
<protein>
    <recommendedName>
        <fullName evidence="4">Histone H2A/H2B/H3 domain-containing protein</fullName>
    </recommendedName>
</protein>